<proteinExistence type="predicted"/>
<reference evidence="2 3" key="1">
    <citation type="journal article" date="2007" name="Virology">
        <title>Sequence and annotation of the 369-kb NY-2A and the 345-kb AR158 viruses that infect Chlorella NC64A.</title>
        <authorList>
            <person name="Fitzgerald L.A."/>
            <person name="Graves M.V."/>
            <person name="Li X."/>
            <person name="Feldblyum T."/>
            <person name="Nierman W.C."/>
            <person name="Van Etten J.L."/>
        </authorList>
    </citation>
    <scope>NUCLEOTIDE SEQUENCE [LARGE SCALE GENOMIC DNA]</scope>
    <source>
        <strain evidence="2 3">NY-2A</strain>
    </source>
</reference>
<organismHost>
    <name type="scientific">Chlorella</name>
    <dbReference type="NCBI Taxonomy" id="3071"/>
</organismHost>
<dbReference type="GeneID" id="5659125"/>
<keyword evidence="1" id="KW-1133">Transmembrane helix</keyword>
<evidence type="ECO:0000313" key="2">
    <source>
        <dbReference type="EMBL" id="ABT14739.1"/>
    </source>
</evidence>
<protein>
    <submittedName>
        <fullName evidence="2">Uncharacterized protein b340R</fullName>
    </submittedName>
</protein>
<feature type="transmembrane region" description="Helical" evidence="1">
    <location>
        <begin position="28"/>
        <end position="49"/>
    </location>
</feature>
<organism evidence="2 3">
    <name type="scientific">Paramecium bursaria Chlorella virus NY2A</name>
    <name type="common">PBCV-NY2A</name>
    <dbReference type="NCBI Taxonomy" id="46021"/>
    <lineage>
        <taxon>Viruses</taxon>
        <taxon>Varidnaviria</taxon>
        <taxon>Bamfordvirae</taxon>
        <taxon>Nucleocytoviricota</taxon>
        <taxon>Megaviricetes</taxon>
        <taxon>Algavirales</taxon>
        <taxon>Phycodnaviridae</taxon>
        <taxon>Chlorovirus</taxon>
        <taxon>Chlorovirus americanus</taxon>
    </lineage>
</organism>
<evidence type="ECO:0000256" key="1">
    <source>
        <dbReference type="SAM" id="Phobius"/>
    </source>
</evidence>
<keyword evidence="1" id="KW-0472">Membrane</keyword>
<sequence length="72" mass="8567">MCIITNDRYVSSGFRNIFFENEFPRLRFHLMTTFCFLVLVCVASIYGFISTTTNMKFDFKCFHTYHMTLSNP</sequence>
<accession>A7IWL5</accession>
<gene>
    <name evidence="2" type="primary">b340R</name>
    <name evidence="2" type="ORF">NY2A_b340R</name>
</gene>
<dbReference type="RefSeq" id="YP_001497536.1">
    <property type="nucleotide sequence ID" value="NC_009898.1"/>
</dbReference>
<name>A7IWL5_PBCVN</name>
<dbReference type="OrthoDB" id="41303at10239"/>
<dbReference type="Proteomes" id="UP000202419">
    <property type="component" value="Segment"/>
</dbReference>
<evidence type="ECO:0000313" key="3">
    <source>
        <dbReference type="Proteomes" id="UP000202419"/>
    </source>
</evidence>
<dbReference type="KEGG" id="vg:5659125"/>
<keyword evidence="3" id="KW-1185">Reference proteome</keyword>
<dbReference type="EMBL" id="DQ491002">
    <property type="protein sequence ID" value="ABT14739.1"/>
    <property type="molecule type" value="Genomic_DNA"/>
</dbReference>
<keyword evidence="1" id="KW-0812">Transmembrane</keyword>